<accession>A0A221W614</accession>
<dbReference type="InterPro" id="IPR057326">
    <property type="entry name" value="KR_dom"/>
</dbReference>
<dbReference type="OrthoDB" id="154414at2"/>
<reference evidence="4 5" key="1">
    <citation type="submission" date="2017-07" db="EMBL/GenBank/DDBJ databases">
        <title>Complete genome sequence of Actinoalloteichus hoggarensis DSM 45943, type strain of Actinoalloteichus hoggarensis.</title>
        <authorList>
            <person name="Ruckert C."/>
            <person name="Nouioui I."/>
            <person name="Willmese J."/>
            <person name="van Wezel G."/>
            <person name="Klenk H.-P."/>
            <person name="Kalinowski J."/>
            <person name="Zotchev S.B."/>
        </authorList>
    </citation>
    <scope>NUCLEOTIDE SEQUENCE [LARGE SCALE GENOMIC DNA]</scope>
    <source>
        <strain evidence="4 5">DSM 45943</strain>
    </source>
</reference>
<dbReference type="PANTHER" id="PTHR43639:SF1">
    <property type="entry name" value="SHORT-CHAIN DEHYDROGENASE_REDUCTASE FAMILY PROTEIN"/>
    <property type="match status" value="1"/>
</dbReference>
<dbReference type="PRINTS" id="PR00081">
    <property type="entry name" value="GDHRDH"/>
</dbReference>
<dbReference type="PRINTS" id="PR00080">
    <property type="entry name" value="SDRFAMILY"/>
</dbReference>
<dbReference type="SMART" id="SM00822">
    <property type="entry name" value="PKS_KR"/>
    <property type="match status" value="1"/>
</dbReference>
<dbReference type="FunFam" id="3.40.50.720:FF:000084">
    <property type="entry name" value="Short-chain dehydrogenase reductase"/>
    <property type="match status" value="1"/>
</dbReference>
<dbReference type="Gene3D" id="3.40.50.720">
    <property type="entry name" value="NAD(P)-binding Rossmann-like Domain"/>
    <property type="match status" value="1"/>
</dbReference>
<evidence type="ECO:0000256" key="2">
    <source>
        <dbReference type="ARBA" id="ARBA00023002"/>
    </source>
</evidence>
<gene>
    <name evidence="4" type="primary">bdcA</name>
    <name evidence="4" type="ORF">AHOG_17545</name>
</gene>
<dbReference type="InterPro" id="IPR002347">
    <property type="entry name" value="SDR_fam"/>
</dbReference>
<dbReference type="KEGG" id="ahg:AHOG_17545"/>
<feature type="domain" description="Ketoreductase" evidence="3">
    <location>
        <begin position="5"/>
        <end position="219"/>
    </location>
</feature>
<organism evidence="4 5">
    <name type="scientific">Actinoalloteichus hoggarensis</name>
    <dbReference type="NCBI Taxonomy" id="1470176"/>
    <lineage>
        <taxon>Bacteria</taxon>
        <taxon>Bacillati</taxon>
        <taxon>Actinomycetota</taxon>
        <taxon>Actinomycetes</taxon>
        <taxon>Pseudonocardiales</taxon>
        <taxon>Pseudonocardiaceae</taxon>
        <taxon>Actinoalloteichus</taxon>
    </lineage>
</organism>
<proteinExistence type="inferred from homology"/>
<dbReference type="RefSeq" id="WP_093942349.1">
    <property type="nucleotide sequence ID" value="NZ_CP022521.1"/>
</dbReference>
<evidence type="ECO:0000313" key="5">
    <source>
        <dbReference type="Proteomes" id="UP000204221"/>
    </source>
</evidence>
<evidence type="ECO:0000313" key="4">
    <source>
        <dbReference type="EMBL" id="ASO21134.1"/>
    </source>
</evidence>
<dbReference type="AlphaFoldDB" id="A0A221W614"/>
<dbReference type="PANTHER" id="PTHR43639">
    <property type="entry name" value="OXIDOREDUCTASE, SHORT-CHAIN DEHYDROGENASE/REDUCTASE FAMILY (AFU_ORTHOLOGUE AFUA_5G02870)"/>
    <property type="match status" value="1"/>
</dbReference>
<evidence type="ECO:0000256" key="1">
    <source>
        <dbReference type="ARBA" id="ARBA00006484"/>
    </source>
</evidence>
<dbReference type="SUPFAM" id="SSF51735">
    <property type="entry name" value="NAD(P)-binding Rossmann-fold domains"/>
    <property type="match status" value="1"/>
</dbReference>
<sequence>MSETRVALVTGGSRGIGAAIAQRLAADGIDVALTYERSAERAAETVRRVTAEGRRGLAVQADSADAEAVVAAVERTVTELGRIDVLVNNAGIFPMVTLEELTVAEIDRTLAIHVRAVILAAQAAARHMTEGGRIITIGSNLAERVPAPGLSLYAASKAAVLGLTRGLARDLGGRGITSVVVSPGSTDTEMNPADGPHADGERSAIAVGRYNDPSDIAGMVAYLAGDGGRHVTGTAITVDGGASA</sequence>
<dbReference type="InterPro" id="IPR036291">
    <property type="entry name" value="NAD(P)-bd_dom_sf"/>
</dbReference>
<dbReference type="GO" id="GO:0016491">
    <property type="term" value="F:oxidoreductase activity"/>
    <property type="evidence" value="ECO:0007669"/>
    <property type="project" value="UniProtKB-KW"/>
</dbReference>
<keyword evidence="2" id="KW-0560">Oxidoreductase</keyword>
<dbReference type="InterPro" id="IPR020904">
    <property type="entry name" value="Sc_DH/Rdtase_CS"/>
</dbReference>
<dbReference type="EMBL" id="CP022521">
    <property type="protein sequence ID" value="ASO21134.1"/>
    <property type="molecule type" value="Genomic_DNA"/>
</dbReference>
<dbReference type="Pfam" id="PF13561">
    <property type="entry name" value="adh_short_C2"/>
    <property type="match status" value="1"/>
</dbReference>
<name>A0A221W614_9PSEU</name>
<protein>
    <submittedName>
        <fullName evidence="4">Cyclic-di-GMP-binding biofilm dispersal mediator protein</fullName>
    </submittedName>
</protein>
<evidence type="ECO:0000259" key="3">
    <source>
        <dbReference type="SMART" id="SM00822"/>
    </source>
</evidence>
<comment type="similarity">
    <text evidence="1">Belongs to the short-chain dehydrogenases/reductases (SDR) family.</text>
</comment>
<keyword evidence="5" id="KW-1185">Reference proteome</keyword>
<dbReference type="PROSITE" id="PS00061">
    <property type="entry name" value="ADH_SHORT"/>
    <property type="match status" value="1"/>
</dbReference>
<dbReference type="Proteomes" id="UP000204221">
    <property type="component" value="Chromosome"/>
</dbReference>